<dbReference type="InterPro" id="IPR000425">
    <property type="entry name" value="MIP"/>
</dbReference>
<dbReference type="PRINTS" id="PR00783">
    <property type="entry name" value="MINTRINSICP"/>
</dbReference>
<dbReference type="GO" id="GO:0015267">
    <property type="term" value="F:channel activity"/>
    <property type="evidence" value="ECO:0007669"/>
    <property type="project" value="InterPro"/>
</dbReference>
<dbReference type="Proteomes" id="UP000786811">
    <property type="component" value="Unassembled WGS sequence"/>
</dbReference>
<feature type="transmembrane region" description="Helical" evidence="10">
    <location>
        <begin position="85"/>
        <end position="111"/>
    </location>
</feature>
<comment type="subcellular location">
    <subcellularLocation>
        <location evidence="1">Membrane</location>
        <topology evidence="1">Multi-pass membrane protein</topology>
    </subcellularLocation>
</comment>
<evidence type="ECO:0000256" key="7">
    <source>
        <dbReference type="ARBA" id="ARBA00022989"/>
    </source>
</evidence>
<dbReference type="OrthoDB" id="3222at2759"/>
<feature type="transmembrane region" description="Helical" evidence="10">
    <location>
        <begin position="117"/>
        <end position="139"/>
    </location>
</feature>
<keyword evidence="4 9" id="KW-0813">Transport</keyword>
<evidence type="ECO:0000256" key="3">
    <source>
        <dbReference type="ARBA" id="ARBA00011881"/>
    </source>
</evidence>
<keyword evidence="6" id="KW-0677">Repeat</keyword>
<dbReference type="Gene3D" id="1.20.1080.10">
    <property type="entry name" value="Glycerol uptake facilitator protein"/>
    <property type="match status" value="1"/>
</dbReference>
<keyword evidence="7 10" id="KW-1133">Transmembrane helix</keyword>
<protein>
    <submittedName>
        <fullName evidence="11">Similar to AGAP008842: Aquaporin AQPAn.G (Anopheles gambiae)</fullName>
    </submittedName>
</protein>
<evidence type="ECO:0000256" key="9">
    <source>
        <dbReference type="RuleBase" id="RU000477"/>
    </source>
</evidence>
<evidence type="ECO:0000256" key="6">
    <source>
        <dbReference type="ARBA" id="ARBA00022737"/>
    </source>
</evidence>
<evidence type="ECO:0000313" key="12">
    <source>
        <dbReference type="Proteomes" id="UP000786811"/>
    </source>
</evidence>
<dbReference type="PANTHER" id="PTHR19139">
    <property type="entry name" value="AQUAPORIN TRANSPORTER"/>
    <property type="match status" value="1"/>
</dbReference>
<accession>A0A8J2MV66</accession>
<gene>
    <name evidence="11" type="ORF">HICCMSTLAB_LOCUS8621</name>
</gene>
<dbReference type="AlphaFoldDB" id="A0A8J2MV66"/>
<dbReference type="InterPro" id="IPR034294">
    <property type="entry name" value="Aquaporin_transptr"/>
</dbReference>
<dbReference type="PANTHER" id="PTHR19139:SF291">
    <property type="entry name" value="AQUAPORIN"/>
    <property type="match status" value="1"/>
</dbReference>
<dbReference type="CDD" id="cd00333">
    <property type="entry name" value="MIP"/>
    <property type="match status" value="1"/>
</dbReference>
<evidence type="ECO:0000256" key="1">
    <source>
        <dbReference type="ARBA" id="ARBA00004141"/>
    </source>
</evidence>
<evidence type="ECO:0000256" key="5">
    <source>
        <dbReference type="ARBA" id="ARBA00022692"/>
    </source>
</evidence>
<comment type="subunit">
    <text evidence="3">Homotetramer.</text>
</comment>
<keyword evidence="5 9" id="KW-0812">Transmembrane</keyword>
<feature type="transmembrane region" description="Helical" evidence="10">
    <location>
        <begin position="160"/>
        <end position="185"/>
    </location>
</feature>
<evidence type="ECO:0000256" key="2">
    <source>
        <dbReference type="ARBA" id="ARBA00006175"/>
    </source>
</evidence>
<evidence type="ECO:0000313" key="11">
    <source>
        <dbReference type="EMBL" id="CAG5097265.1"/>
    </source>
</evidence>
<sequence length="315" mass="33106">MPGKPVGTHESYLQLWREFVGRNTGFNKAAQRRVVFITPAAMNIATVVPAPETPNDDSVSEQDAHSYEGRAKDFLGLEEVSKIEFLVPLFSETLGTFLLVLIGCASCLTWDESHPPTVIHIAFTFGLAVAALAQVLGPVSGCHVNPAVTAGLVVSGNCSLLRAICYIVCQCCGAIAGAAVLKVVIPGPTTSRGIGATTLSDGVDSGQGILMEAIVTFLLVLVVHATTDSKRRDTTGWAPLAIGLTITVAHLAAVPLTGSSMNPARSFGPAVILGSWTDQWIYWVGPVVGGIVAGGLYKLGLRAKNKDDDEASYDF</sequence>
<feature type="transmembrane region" description="Helical" evidence="10">
    <location>
        <begin position="280"/>
        <end position="297"/>
    </location>
</feature>
<dbReference type="InterPro" id="IPR023271">
    <property type="entry name" value="Aquaporin-like"/>
</dbReference>
<dbReference type="NCBIfam" id="TIGR00861">
    <property type="entry name" value="MIP"/>
    <property type="match status" value="1"/>
</dbReference>
<dbReference type="EMBL" id="CAJNRD030001121">
    <property type="protein sequence ID" value="CAG5097265.1"/>
    <property type="molecule type" value="Genomic_DNA"/>
</dbReference>
<evidence type="ECO:0000256" key="10">
    <source>
        <dbReference type="SAM" id="Phobius"/>
    </source>
</evidence>
<comment type="similarity">
    <text evidence="2 9">Belongs to the MIP/aquaporin (TC 1.A.8) family.</text>
</comment>
<feature type="transmembrane region" description="Helical" evidence="10">
    <location>
        <begin position="205"/>
        <end position="225"/>
    </location>
</feature>
<dbReference type="Pfam" id="PF00230">
    <property type="entry name" value="MIP"/>
    <property type="match status" value="1"/>
</dbReference>
<dbReference type="GO" id="GO:0005886">
    <property type="term" value="C:plasma membrane"/>
    <property type="evidence" value="ECO:0007669"/>
    <property type="project" value="TreeGrafter"/>
</dbReference>
<evidence type="ECO:0000256" key="4">
    <source>
        <dbReference type="ARBA" id="ARBA00022448"/>
    </source>
</evidence>
<name>A0A8J2MV66_COTCN</name>
<keyword evidence="8 10" id="KW-0472">Membrane</keyword>
<evidence type="ECO:0000256" key="8">
    <source>
        <dbReference type="ARBA" id="ARBA00023136"/>
    </source>
</evidence>
<feature type="transmembrane region" description="Helical" evidence="10">
    <location>
        <begin position="237"/>
        <end position="260"/>
    </location>
</feature>
<reference evidence="11" key="1">
    <citation type="submission" date="2021-04" db="EMBL/GenBank/DDBJ databases">
        <authorList>
            <person name="Chebbi M.A.C M."/>
        </authorList>
    </citation>
    <scope>NUCLEOTIDE SEQUENCE</scope>
</reference>
<comment type="caution">
    <text evidence="11">The sequence shown here is derived from an EMBL/GenBank/DDBJ whole genome shotgun (WGS) entry which is preliminary data.</text>
</comment>
<organism evidence="11 12">
    <name type="scientific">Cotesia congregata</name>
    <name type="common">Parasitoid wasp</name>
    <name type="synonym">Apanteles congregatus</name>
    <dbReference type="NCBI Taxonomy" id="51543"/>
    <lineage>
        <taxon>Eukaryota</taxon>
        <taxon>Metazoa</taxon>
        <taxon>Ecdysozoa</taxon>
        <taxon>Arthropoda</taxon>
        <taxon>Hexapoda</taxon>
        <taxon>Insecta</taxon>
        <taxon>Pterygota</taxon>
        <taxon>Neoptera</taxon>
        <taxon>Endopterygota</taxon>
        <taxon>Hymenoptera</taxon>
        <taxon>Apocrita</taxon>
        <taxon>Ichneumonoidea</taxon>
        <taxon>Braconidae</taxon>
        <taxon>Microgastrinae</taxon>
        <taxon>Cotesia</taxon>
    </lineage>
</organism>
<proteinExistence type="inferred from homology"/>
<keyword evidence="12" id="KW-1185">Reference proteome</keyword>
<dbReference type="SUPFAM" id="SSF81338">
    <property type="entry name" value="Aquaporin-like"/>
    <property type="match status" value="1"/>
</dbReference>